<sequence length="449" mass="51590">MVASGDLQYLILELSIGEFVENLFGESVQYVRNLDGLYASGIFSLMDFYAFDNFVSKRFENRNSNYICENVIRNSKPNLLKESNNLLPSQTDRKLNVKSYADSNQKSSTKNVLENDVSLLSINDDSQNCRYFLPSSKDLMNSKVANKFSDDVSIRRNHNRDLTMDKLQNFKKEILRLSTDLETGKVFIIEILDNMIDLECVHQPLGSDFLYGTNVTIQQRNVIINNLFSLANSLSVERYSVQNGMSIFDRYIKKKGKLFNPKNLKLAYVTCWYIASKTDLLEYPCIEDVCELSKIEDPALINDFEVEVLRTIEFNLCIPTPILFLRPLSLIKQRRNVSHNIAKVISEICTAVYELAGHPSHVQACASYCLAMALSFRNLQLEDHWPPIMRFVTGIDIDDIRPLIVAIAKYLLNRVVDREFPSIYEEYETVFVVLNNRIRDLEVIVTGKI</sequence>
<keyword evidence="1" id="KW-0195">Cyclin</keyword>
<proteinExistence type="evidence at transcript level"/>
<feature type="domain" description="Cyclin C-terminal" evidence="2">
    <location>
        <begin position="319"/>
        <end position="436"/>
    </location>
</feature>
<organism evidence="3">
    <name type="scientific">Schmidtea mediterranea</name>
    <name type="common">Freshwater planarian flatworm</name>
    <dbReference type="NCBI Taxonomy" id="79327"/>
    <lineage>
        <taxon>Eukaryota</taxon>
        <taxon>Metazoa</taxon>
        <taxon>Spiralia</taxon>
        <taxon>Lophotrochozoa</taxon>
        <taxon>Platyhelminthes</taxon>
        <taxon>Rhabditophora</taxon>
        <taxon>Seriata</taxon>
        <taxon>Tricladida</taxon>
        <taxon>Continenticola</taxon>
        <taxon>Geoplanoidea</taxon>
        <taxon>Dugesiidae</taxon>
        <taxon>Schmidtea</taxon>
    </lineage>
</organism>
<dbReference type="InterPro" id="IPR004367">
    <property type="entry name" value="Cyclin_C-dom"/>
</dbReference>
<evidence type="ECO:0000313" key="3">
    <source>
        <dbReference type="EMBL" id="AFJ24835.1"/>
    </source>
</evidence>
<name>I1ZII1_SCHMD</name>
<accession>I1ZII1</accession>
<evidence type="ECO:0000259" key="2">
    <source>
        <dbReference type="SMART" id="SM01332"/>
    </source>
</evidence>
<dbReference type="PANTHER" id="PTHR10177">
    <property type="entry name" value="CYCLINS"/>
    <property type="match status" value="1"/>
</dbReference>
<dbReference type="InterPro" id="IPR006671">
    <property type="entry name" value="Cyclin_N"/>
</dbReference>
<dbReference type="CDD" id="cd20537">
    <property type="entry name" value="CYCLIN_CCNO-like_rpt2"/>
    <property type="match status" value="1"/>
</dbReference>
<dbReference type="OMA" id="RIRECEN"/>
<protein>
    <submittedName>
        <fullName evidence="3">Cyclin B-1</fullName>
    </submittedName>
</protein>
<evidence type="ECO:0000256" key="1">
    <source>
        <dbReference type="ARBA" id="ARBA00023127"/>
    </source>
</evidence>
<dbReference type="Gene3D" id="1.10.472.10">
    <property type="entry name" value="Cyclin-like"/>
    <property type="match status" value="2"/>
</dbReference>
<dbReference type="Pfam" id="PF02984">
    <property type="entry name" value="Cyclin_C"/>
    <property type="match status" value="1"/>
</dbReference>
<dbReference type="EMBL" id="JX010592">
    <property type="protein sequence ID" value="AFJ24835.1"/>
    <property type="molecule type" value="mRNA"/>
</dbReference>
<dbReference type="AlphaFoldDB" id="I1ZII1"/>
<dbReference type="Pfam" id="PF00134">
    <property type="entry name" value="Cyclin_N"/>
    <property type="match status" value="1"/>
</dbReference>
<dbReference type="SMART" id="SM01332">
    <property type="entry name" value="Cyclin_C"/>
    <property type="match status" value="1"/>
</dbReference>
<dbReference type="InterPro" id="IPR036915">
    <property type="entry name" value="Cyclin-like_sf"/>
</dbReference>
<dbReference type="SUPFAM" id="SSF47954">
    <property type="entry name" value="Cyclin-like"/>
    <property type="match status" value="2"/>
</dbReference>
<reference evidence="3" key="1">
    <citation type="journal article" date="2012" name="Genes Dev.">
        <title>A molecular wound response program associated with regeneration initiation in planarians.</title>
        <authorList>
            <person name="Wenemoser D."/>
            <person name="Lapan S.W."/>
            <person name="Wilkinson A.W."/>
            <person name="Bell G.W."/>
            <person name="Reddien P.W."/>
        </authorList>
    </citation>
    <scope>NUCLEOTIDE SEQUENCE</scope>
</reference>
<dbReference type="InterPro" id="IPR039361">
    <property type="entry name" value="Cyclin"/>
</dbReference>